<dbReference type="OrthoDB" id="9794206at2"/>
<dbReference type="Proteomes" id="UP000250744">
    <property type="component" value="Unassembled WGS sequence"/>
</dbReference>
<proteinExistence type="predicted"/>
<dbReference type="GO" id="GO:0000271">
    <property type="term" value="P:polysaccharide biosynthetic process"/>
    <property type="evidence" value="ECO:0007669"/>
    <property type="project" value="InterPro"/>
</dbReference>
<dbReference type="GO" id="GO:0015774">
    <property type="term" value="P:polysaccharide transport"/>
    <property type="evidence" value="ECO:0007669"/>
    <property type="project" value="InterPro"/>
</dbReference>
<organism evidence="1 2">
    <name type="scientific">Nitrincola tibetensis</name>
    <dbReference type="NCBI Taxonomy" id="2219697"/>
    <lineage>
        <taxon>Bacteria</taxon>
        <taxon>Pseudomonadati</taxon>
        <taxon>Pseudomonadota</taxon>
        <taxon>Gammaproteobacteria</taxon>
        <taxon>Oceanospirillales</taxon>
        <taxon>Oceanospirillaceae</taxon>
        <taxon>Nitrincola</taxon>
    </lineage>
</organism>
<dbReference type="Pfam" id="PF05159">
    <property type="entry name" value="Capsule_synth"/>
    <property type="match status" value="1"/>
</dbReference>
<dbReference type="InterPro" id="IPR007833">
    <property type="entry name" value="Capsule_polysaccharide_synth"/>
</dbReference>
<name>A0A364NQ11_9GAMM</name>
<dbReference type="CDD" id="cd16441">
    <property type="entry name" value="beta_Kdo_transferase_KpsS"/>
    <property type="match status" value="1"/>
</dbReference>
<comment type="caution">
    <text evidence="1">The sequence shown here is derived from an EMBL/GenBank/DDBJ whole genome shotgun (WGS) entry which is preliminary data.</text>
</comment>
<gene>
    <name evidence="1" type="ORF">DN062_02520</name>
</gene>
<protein>
    <submittedName>
        <fullName evidence="1">Capsule biosynthesis protein CapA</fullName>
    </submittedName>
</protein>
<reference evidence="1 2" key="1">
    <citation type="submission" date="2018-06" db="EMBL/GenBank/DDBJ databases">
        <title>Nitrincola tibetense sp. nov., isolated from Lake XuguoCo on Tibetan Plateau.</title>
        <authorList>
            <person name="Xing P."/>
        </authorList>
    </citation>
    <scope>NUCLEOTIDE SEQUENCE [LARGE SCALE GENOMIC DNA]</scope>
    <source>
        <strain evidence="2">xg18</strain>
    </source>
</reference>
<sequence length="419" mass="48309">MAYKELLSLGSVKRSFLFLQGVSTPFFSKLADYLQSEGHAVHRINFNAGDWLYWFPRKAINFRGKAEDLSSFIEDVWLAHGITDQILFGDRRDVHRVAVDRADQFGVRTHVFEEGYFRPHWVTLEREGVNGHSLLPRDPDWFREAYLRLPGGRPPPQKFYATFRRRAAYDVIYHAAGMYNPIFYPGYETHALHPAPQEYAGYLWRFAQESGWKKKEAVYLRELVKSKRPFFLLPLQLNSDAQIRHHSRFQCMSDVIDEVMYSFAKHSLPDQLLLIKNHPLDYGFVNYSEVVRRRTHDYGLEGRVHFIQTGFLEYILKYAQGQVVVNSTSGIVSLQMGCPTFALADPIYNLPGLTQRTPLDDFWQSPQAPDADLFNAFRETVMYTTQINGGFYSAEGIALAMKNAGEVLNADQSPLERVL</sequence>
<keyword evidence="2" id="KW-1185">Reference proteome</keyword>
<accession>A0A364NQ11</accession>
<evidence type="ECO:0000313" key="1">
    <source>
        <dbReference type="EMBL" id="RAU19163.1"/>
    </source>
</evidence>
<evidence type="ECO:0000313" key="2">
    <source>
        <dbReference type="Proteomes" id="UP000250744"/>
    </source>
</evidence>
<dbReference type="AlphaFoldDB" id="A0A364NQ11"/>
<dbReference type="EMBL" id="QKRX01000002">
    <property type="protein sequence ID" value="RAU19163.1"/>
    <property type="molecule type" value="Genomic_DNA"/>
</dbReference>